<reference evidence="2" key="1">
    <citation type="submission" date="2018-05" db="EMBL/GenBank/DDBJ databases">
        <authorList>
            <person name="Lanie J.A."/>
            <person name="Ng W.-L."/>
            <person name="Kazmierczak K.M."/>
            <person name="Andrzejewski T.M."/>
            <person name="Davidsen T.M."/>
            <person name="Wayne K.J."/>
            <person name="Tettelin H."/>
            <person name="Glass J.I."/>
            <person name="Rusch D."/>
            <person name="Podicherti R."/>
            <person name="Tsui H.-C.T."/>
            <person name="Winkler M.E."/>
        </authorList>
    </citation>
    <scope>NUCLEOTIDE SEQUENCE</scope>
</reference>
<feature type="transmembrane region" description="Helical" evidence="1">
    <location>
        <begin position="86"/>
        <end position="111"/>
    </location>
</feature>
<dbReference type="EMBL" id="UINC01091800">
    <property type="protein sequence ID" value="SVC44844.1"/>
    <property type="molecule type" value="Genomic_DNA"/>
</dbReference>
<organism evidence="2">
    <name type="scientific">marine metagenome</name>
    <dbReference type="NCBI Taxonomy" id="408172"/>
    <lineage>
        <taxon>unclassified sequences</taxon>
        <taxon>metagenomes</taxon>
        <taxon>ecological metagenomes</taxon>
    </lineage>
</organism>
<feature type="transmembrane region" description="Helical" evidence="1">
    <location>
        <begin position="52"/>
        <end position="74"/>
    </location>
</feature>
<accession>A0A382M736</accession>
<name>A0A382M736_9ZZZZ</name>
<evidence type="ECO:0000313" key="2">
    <source>
        <dbReference type="EMBL" id="SVC44844.1"/>
    </source>
</evidence>
<keyword evidence="1" id="KW-0472">Membrane</keyword>
<dbReference type="AlphaFoldDB" id="A0A382M736"/>
<keyword evidence="1" id="KW-0812">Transmembrane</keyword>
<gene>
    <name evidence="2" type="ORF">METZ01_LOCUS297698</name>
</gene>
<sequence>MGRVGAQQGLATSHRVQVLLQGLEEGKEGRAHRVDIANESSDIMGPERIGSIVAGLFFFCFGLPFTLVPFMMFIDGEFDLGDPGTTVFMIAFSLPFLLAGLSMNLMGLGMIRGGIVASKDPASAPRIGKIGPARIVITEHPYREYLGEYVRQSEIVNGRDWYRMVDSNHRLYYYAANQGGNPGWSIDDRQDTGARDWFNGGWYATHSTIPLGRREWNDLDDPWVDIEILDSAEEKKNWWERKS</sequence>
<evidence type="ECO:0000256" key="1">
    <source>
        <dbReference type="SAM" id="Phobius"/>
    </source>
</evidence>
<proteinExistence type="predicted"/>
<protein>
    <submittedName>
        <fullName evidence="2">Uncharacterized protein</fullName>
    </submittedName>
</protein>
<keyword evidence="1" id="KW-1133">Transmembrane helix</keyword>